<name>A0A517NNU0_9BACT</name>
<dbReference type="PANTHER" id="PTHR10605:SF56">
    <property type="entry name" value="BIFUNCTIONAL HEPARAN SULFATE N-DEACETYLASE_N-SULFOTRANSFERASE"/>
    <property type="match status" value="1"/>
</dbReference>
<dbReference type="InterPro" id="IPR000863">
    <property type="entry name" value="Sulfotransferase_dom"/>
</dbReference>
<dbReference type="AlphaFoldDB" id="A0A517NNU0"/>
<reference evidence="4 5" key="1">
    <citation type="submission" date="2019-02" db="EMBL/GenBank/DDBJ databases">
        <title>Deep-cultivation of Planctomycetes and their phenomic and genomic characterization uncovers novel biology.</title>
        <authorList>
            <person name="Wiegand S."/>
            <person name="Jogler M."/>
            <person name="Boedeker C."/>
            <person name="Pinto D."/>
            <person name="Vollmers J."/>
            <person name="Rivas-Marin E."/>
            <person name="Kohn T."/>
            <person name="Peeters S.H."/>
            <person name="Heuer A."/>
            <person name="Rast P."/>
            <person name="Oberbeckmann S."/>
            <person name="Bunk B."/>
            <person name="Jeske O."/>
            <person name="Meyerdierks A."/>
            <person name="Storesund J.E."/>
            <person name="Kallscheuer N."/>
            <person name="Luecker S."/>
            <person name="Lage O.M."/>
            <person name="Pohl T."/>
            <person name="Merkel B.J."/>
            <person name="Hornburger P."/>
            <person name="Mueller R.-W."/>
            <person name="Bruemmer F."/>
            <person name="Labrenz M."/>
            <person name="Spormann A.M."/>
            <person name="Op den Camp H."/>
            <person name="Overmann J."/>
            <person name="Amann R."/>
            <person name="Jetten M.S.M."/>
            <person name="Mascher T."/>
            <person name="Medema M.H."/>
            <person name="Devos D.P."/>
            <person name="Kaster A.-K."/>
            <person name="Ovreas L."/>
            <person name="Rohde M."/>
            <person name="Galperin M.Y."/>
            <person name="Jogler C."/>
        </authorList>
    </citation>
    <scope>NUCLEOTIDE SEQUENCE [LARGE SCALE GENOMIC DNA]</scope>
    <source>
        <strain evidence="4 5">K23_9</strain>
    </source>
</reference>
<sequence>MNITSPFAPCLVNGLRIPQVYLIGAAKAGTTYLASLLWQHPQVHVAKPKEPEFFSFDEHFAKGIESYASIYSGAPPDQMLIDGSTGYTRYPEHPHTAERLAAHSPDAKLIYLMRHPVDRAYSHFVHRWSKELHWNEPFTVPFEKHNQTDTMCVNSSDYRLQLQQYLKHYDEDSILCLFSHELKTNQEQVLDRVCRFLGLEYQASFFPPPQGRGNESQAFLESRVRTAVTDRLKSNSIVSTAIKFVPRAARERGYQLLRQSTFAASDAQSFSPPPMQAGTREMLLERFRPSNQWVETFAGVDLSRWNQ</sequence>
<dbReference type="InterPro" id="IPR037359">
    <property type="entry name" value="NST/OST"/>
</dbReference>
<dbReference type="PANTHER" id="PTHR10605">
    <property type="entry name" value="HEPARAN SULFATE SULFOTRANSFERASE"/>
    <property type="match status" value="1"/>
</dbReference>
<keyword evidence="5" id="KW-1185">Reference proteome</keyword>
<dbReference type="Pfam" id="PF00685">
    <property type="entry name" value="Sulfotransfer_1"/>
    <property type="match status" value="1"/>
</dbReference>
<proteinExistence type="predicted"/>
<dbReference type="RefSeq" id="WP_419189626.1">
    <property type="nucleotide sequence ID" value="NZ_CP036526.1"/>
</dbReference>
<organism evidence="4 5">
    <name type="scientific">Stieleria marina</name>
    <dbReference type="NCBI Taxonomy" id="1930275"/>
    <lineage>
        <taxon>Bacteria</taxon>
        <taxon>Pseudomonadati</taxon>
        <taxon>Planctomycetota</taxon>
        <taxon>Planctomycetia</taxon>
        <taxon>Pirellulales</taxon>
        <taxon>Pirellulaceae</taxon>
        <taxon>Stieleria</taxon>
    </lineage>
</organism>
<gene>
    <name evidence="4" type="ORF">K239x_07240</name>
</gene>
<dbReference type="GO" id="GO:0008146">
    <property type="term" value="F:sulfotransferase activity"/>
    <property type="evidence" value="ECO:0007669"/>
    <property type="project" value="InterPro"/>
</dbReference>
<evidence type="ECO:0000259" key="3">
    <source>
        <dbReference type="Pfam" id="PF00685"/>
    </source>
</evidence>
<evidence type="ECO:0000256" key="2">
    <source>
        <dbReference type="ARBA" id="ARBA00023180"/>
    </source>
</evidence>
<evidence type="ECO:0000313" key="4">
    <source>
        <dbReference type="EMBL" id="QDT08782.1"/>
    </source>
</evidence>
<dbReference type="SUPFAM" id="SSF52540">
    <property type="entry name" value="P-loop containing nucleoside triphosphate hydrolases"/>
    <property type="match status" value="1"/>
</dbReference>
<keyword evidence="2" id="KW-0325">Glycoprotein</keyword>
<evidence type="ECO:0000313" key="5">
    <source>
        <dbReference type="Proteomes" id="UP000319817"/>
    </source>
</evidence>
<protein>
    <submittedName>
        <fullName evidence="4">Sulfotransferase domain protein</fullName>
    </submittedName>
</protein>
<accession>A0A517NNU0</accession>
<dbReference type="Proteomes" id="UP000319817">
    <property type="component" value="Chromosome"/>
</dbReference>
<dbReference type="InterPro" id="IPR027417">
    <property type="entry name" value="P-loop_NTPase"/>
</dbReference>
<feature type="domain" description="Sulfotransferase" evidence="3">
    <location>
        <begin position="19"/>
        <end position="202"/>
    </location>
</feature>
<dbReference type="EMBL" id="CP036526">
    <property type="protein sequence ID" value="QDT08782.1"/>
    <property type="molecule type" value="Genomic_DNA"/>
</dbReference>
<dbReference type="Gene3D" id="3.40.50.300">
    <property type="entry name" value="P-loop containing nucleotide triphosphate hydrolases"/>
    <property type="match status" value="1"/>
</dbReference>
<evidence type="ECO:0000256" key="1">
    <source>
        <dbReference type="ARBA" id="ARBA00022679"/>
    </source>
</evidence>
<keyword evidence="1 4" id="KW-0808">Transferase</keyword>